<reference evidence="1" key="2">
    <citation type="submission" date="2020-06" db="EMBL/GenBank/DDBJ databases">
        <title>Helianthus annuus Genome sequencing and assembly Release 2.</title>
        <authorList>
            <person name="Gouzy J."/>
            <person name="Langlade N."/>
            <person name="Munos S."/>
        </authorList>
    </citation>
    <scope>NUCLEOTIDE SEQUENCE</scope>
    <source>
        <tissue evidence="1">Leaves</tissue>
    </source>
</reference>
<proteinExistence type="predicted"/>
<dbReference type="Gramene" id="mRNA:HanXRQr2_Chr07g0287291">
    <property type="protein sequence ID" value="mRNA:HanXRQr2_Chr07g0287291"/>
    <property type="gene ID" value="HanXRQr2_Chr07g0287291"/>
</dbReference>
<reference evidence="1" key="1">
    <citation type="journal article" date="2017" name="Nature">
        <title>The sunflower genome provides insights into oil metabolism, flowering and Asterid evolution.</title>
        <authorList>
            <person name="Badouin H."/>
            <person name="Gouzy J."/>
            <person name="Grassa C.J."/>
            <person name="Murat F."/>
            <person name="Staton S.E."/>
            <person name="Cottret L."/>
            <person name="Lelandais-Briere C."/>
            <person name="Owens G.L."/>
            <person name="Carrere S."/>
            <person name="Mayjonade B."/>
            <person name="Legrand L."/>
            <person name="Gill N."/>
            <person name="Kane N.C."/>
            <person name="Bowers J.E."/>
            <person name="Hubner S."/>
            <person name="Bellec A."/>
            <person name="Berard A."/>
            <person name="Berges H."/>
            <person name="Blanchet N."/>
            <person name="Boniface M.C."/>
            <person name="Brunel D."/>
            <person name="Catrice O."/>
            <person name="Chaidir N."/>
            <person name="Claudel C."/>
            <person name="Donnadieu C."/>
            <person name="Faraut T."/>
            <person name="Fievet G."/>
            <person name="Helmstetter N."/>
            <person name="King M."/>
            <person name="Knapp S.J."/>
            <person name="Lai Z."/>
            <person name="Le Paslier M.C."/>
            <person name="Lippi Y."/>
            <person name="Lorenzon L."/>
            <person name="Mandel J.R."/>
            <person name="Marage G."/>
            <person name="Marchand G."/>
            <person name="Marquand E."/>
            <person name="Bret-Mestries E."/>
            <person name="Morien E."/>
            <person name="Nambeesan S."/>
            <person name="Nguyen T."/>
            <person name="Pegot-Espagnet P."/>
            <person name="Pouilly N."/>
            <person name="Raftis F."/>
            <person name="Sallet E."/>
            <person name="Schiex T."/>
            <person name="Thomas J."/>
            <person name="Vandecasteele C."/>
            <person name="Vares D."/>
            <person name="Vear F."/>
            <person name="Vautrin S."/>
            <person name="Crespi M."/>
            <person name="Mangin B."/>
            <person name="Burke J.M."/>
            <person name="Salse J."/>
            <person name="Munos S."/>
            <person name="Vincourt P."/>
            <person name="Rieseberg L.H."/>
            <person name="Langlade N.B."/>
        </authorList>
    </citation>
    <scope>NUCLEOTIDE SEQUENCE</scope>
    <source>
        <tissue evidence="1">Leaves</tissue>
    </source>
</reference>
<name>A0A9K3IJ77_HELAN</name>
<evidence type="ECO:0000313" key="2">
    <source>
        <dbReference type="Proteomes" id="UP000215914"/>
    </source>
</evidence>
<organism evidence="1 2">
    <name type="scientific">Helianthus annuus</name>
    <name type="common">Common sunflower</name>
    <dbReference type="NCBI Taxonomy" id="4232"/>
    <lineage>
        <taxon>Eukaryota</taxon>
        <taxon>Viridiplantae</taxon>
        <taxon>Streptophyta</taxon>
        <taxon>Embryophyta</taxon>
        <taxon>Tracheophyta</taxon>
        <taxon>Spermatophyta</taxon>
        <taxon>Magnoliopsida</taxon>
        <taxon>eudicotyledons</taxon>
        <taxon>Gunneridae</taxon>
        <taxon>Pentapetalae</taxon>
        <taxon>asterids</taxon>
        <taxon>campanulids</taxon>
        <taxon>Asterales</taxon>
        <taxon>Asteraceae</taxon>
        <taxon>Asteroideae</taxon>
        <taxon>Heliantheae alliance</taxon>
        <taxon>Heliantheae</taxon>
        <taxon>Helianthus</taxon>
    </lineage>
</organism>
<evidence type="ECO:0000313" key="1">
    <source>
        <dbReference type="EMBL" id="KAF5797981.1"/>
    </source>
</evidence>
<sequence length="59" mass="6761">MNPLPPPSHPSLRSDRPRLVRVLRGLASEHMKGELLEPHFSDITLHASQMTIIVKKYYV</sequence>
<protein>
    <submittedName>
        <fullName evidence="1">Uncharacterized protein</fullName>
    </submittedName>
</protein>
<gene>
    <name evidence="1" type="ORF">HanXRQr2_Chr07g0287291</name>
</gene>
<dbReference type="AlphaFoldDB" id="A0A9K3IJ77"/>
<dbReference type="EMBL" id="MNCJ02000322">
    <property type="protein sequence ID" value="KAF5797981.1"/>
    <property type="molecule type" value="Genomic_DNA"/>
</dbReference>
<accession>A0A9K3IJ77</accession>
<comment type="caution">
    <text evidence="1">The sequence shown here is derived from an EMBL/GenBank/DDBJ whole genome shotgun (WGS) entry which is preliminary data.</text>
</comment>
<dbReference type="Proteomes" id="UP000215914">
    <property type="component" value="Unassembled WGS sequence"/>
</dbReference>
<keyword evidence="2" id="KW-1185">Reference proteome</keyword>